<evidence type="ECO:0000256" key="1">
    <source>
        <dbReference type="SAM" id="MobiDB-lite"/>
    </source>
</evidence>
<reference evidence="2" key="1">
    <citation type="submission" date="2022-10" db="EMBL/GenBank/DDBJ databases">
        <authorList>
            <person name="Chen Y."/>
            <person name="Dougan E. K."/>
            <person name="Chan C."/>
            <person name="Rhodes N."/>
            <person name="Thang M."/>
        </authorList>
    </citation>
    <scope>NUCLEOTIDE SEQUENCE</scope>
</reference>
<comment type="caution">
    <text evidence="2">The sequence shown here is derived from an EMBL/GenBank/DDBJ whole genome shotgun (WGS) entry which is preliminary data.</text>
</comment>
<dbReference type="EMBL" id="CAMXCT020000542">
    <property type="protein sequence ID" value="CAL1133553.1"/>
    <property type="molecule type" value="Genomic_DNA"/>
</dbReference>
<evidence type="ECO:0000313" key="2">
    <source>
        <dbReference type="EMBL" id="CAI3980178.1"/>
    </source>
</evidence>
<feature type="compositionally biased region" description="Basic and acidic residues" evidence="1">
    <location>
        <begin position="247"/>
        <end position="256"/>
    </location>
</feature>
<sequence>MVSRDAAGVQTALKVSDHDGFPRVGLGHKKSPPPPITPEEQVGRTRTPPAVTPRKVSRPKVHHLEDLARPEKRPATEAESRSQDFFGFVKESESQDFFIFFEESKSWEFCVFFEESLPKGQTESVPRFGAPQDQPSSGAQRPESRRSPVRGRLWGFDVGKYGHQVKSATADFFMRLLHSKPGDVPFGIYKTVKDANGNFQSTLRLTNRAQAAARLGNREYKGEMCGSKIEAEVSAARVFWEDPRVQERAEKLEPSKKARKHKRRCAERNAERKARRPKGRNSSSSLRSPEARNSSSSLRSREARNSSSSFRSREARNSSSSLRSREARNSSSSSRSREARNSSSSSRKAKPESRRSPVRGRLWGFDASKYGHHVKSATVDFFMWLSCMMLQDTDDTII</sequence>
<dbReference type="Proteomes" id="UP001152797">
    <property type="component" value="Unassembled WGS sequence"/>
</dbReference>
<dbReference type="EMBL" id="CAMXCT030000542">
    <property type="protein sequence ID" value="CAL4767490.1"/>
    <property type="molecule type" value="Genomic_DNA"/>
</dbReference>
<dbReference type="AlphaFoldDB" id="A0A9P1FL65"/>
<feature type="compositionally biased region" description="Low complexity" evidence="1">
    <location>
        <begin position="280"/>
        <end position="298"/>
    </location>
</feature>
<keyword evidence="4" id="KW-1185">Reference proteome</keyword>
<reference evidence="3" key="2">
    <citation type="submission" date="2024-04" db="EMBL/GenBank/DDBJ databases">
        <authorList>
            <person name="Chen Y."/>
            <person name="Shah S."/>
            <person name="Dougan E. K."/>
            <person name="Thang M."/>
            <person name="Chan C."/>
        </authorList>
    </citation>
    <scope>NUCLEOTIDE SEQUENCE [LARGE SCALE GENOMIC DNA]</scope>
</reference>
<gene>
    <name evidence="2" type="ORF">C1SCF055_LOCUS8080</name>
</gene>
<feature type="region of interest" description="Disordered" evidence="1">
    <location>
        <begin position="122"/>
        <end position="147"/>
    </location>
</feature>
<dbReference type="EMBL" id="CAMXCT010000542">
    <property type="protein sequence ID" value="CAI3980178.1"/>
    <property type="molecule type" value="Genomic_DNA"/>
</dbReference>
<evidence type="ECO:0000313" key="4">
    <source>
        <dbReference type="Proteomes" id="UP001152797"/>
    </source>
</evidence>
<accession>A0A9P1FL65</accession>
<feature type="region of interest" description="Disordered" evidence="1">
    <location>
        <begin position="247"/>
        <end position="357"/>
    </location>
</feature>
<protein>
    <submittedName>
        <fullName evidence="2">Uncharacterized protein</fullName>
    </submittedName>
</protein>
<feature type="region of interest" description="Disordered" evidence="1">
    <location>
        <begin position="1"/>
        <end position="81"/>
    </location>
</feature>
<feature type="compositionally biased region" description="Basic and acidic residues" evidence="1">
    <location>
        <begin position="62"/>
        <end position="81"/>
    </location>
</feature>
<name>A0A9P1FL65_9DINO</name>
<proteinExistence type="predicted"/>
<evidence type="ECO:0000313" key="3">
    <source>
        <dbReference type="EMBL" id="CAL1133553.1"/>
    </source>
</evidence>
<organism evidence="2">
    <name type="scientific">Cladocopium goreaui</name>
    <dbReference type="NCBI Taxonomy" id="2562237"/>
    <lineage>
        <taxon>Eukaryota</taxon>
        <taxon>Sar</taxon>
        <taxon>Alveolata</taxon>
        <taxon>Dinophyceae</taxon>
        <taxon>Suessiales</taxon>
        <taxon>Symbiodiniaceae</taxon>
        <taxon>Cladocopium</taxon>
    </lineage>
</organism>